<dbReference type="InterPro" id="IPR043136">
    <property type="entry name" value="B30.2/SPRY_sf"/>
</dbReference>
<dbReference type="EMBL" id="BEXD01002657">
    <property type="protein sequence ID" value="GBB98989.1"/>
    <property type="molecule type" value="Genomic_DNA"/>
</dbReference>
<dbReference type="InterPro" id="IPR003877">
    <property type="entry name" value="SPRY_dom"/>
</dbReference>
<evidence type="ECO:0000313" key="5">
    <source>
        <dbReference type="Proteomes" id="UP000247702"/>
    </source>
</evidence>
<dbReference type="Pfam" id="PF00622">
    <property type="entry name" value="SPRY"/>
    <property type="match status" value="1"/>
</dbReference>
<feature type="domain" description="B30.2/SPRY" evidence="2">
    <location>
        <begin position="318"/>
        <end position="512"/>
    </location>
</feature>
<keyword evidence="5" id="KW-1185">Reference proteome</keyword>
<dbReference type="SUPFAM" id="SSF49899">
    <property type="entry name" value="Concanavalin A-like lectins/glucanases"/>
    <property type="match status" value="1"/>
</dbReference>
<dbReference type="EMBL" id="BLAL01000089">
    <property type="protein sequence ID" value="GES85167.1"/>
    <property type="molecule type" value="Genomic_DNA"/>
</dbReference>
<dbReference type="InterPro" id="IPR013320">
    <property type="entry name" value="ConA-like_dom_sf"/>
</dbReference>
<comment type="caution">
    <text evidence="3">The sequence shown here is derived from an EMBL/GenBank/DDBJ whole genome shotgun (WGS) entry which is preliminary data.</text>
</comment>
<evidence type="ECO:0000313" key="3">
    <source>
        <dbReference type="EMBL" id="GBB98989.1"/>
    </source>
</evidence>
<dbReference type="AlphaFoldDB" id="A0A2Z6RPC9"/>
<sequence>MSNGTNKENVDRIGDLLDSNGLNDEQFYGITNEINENTSKTWKWIAKSNLNDDKKYIRIIYQEVLFLITTSFLGIWILMSEIYEIFLKGSIYHDGDSLFEKVVEIFYNIFGIITIIPISIVFIAMRKRSKSLCILFNIASLIEVTIILSRLLWSFCKDFSFYSFYESDDGNTSLIKLGIDNDIMYRERFFIAIPTLIFLVILNINTYLCQKKTNEKFISQIYGLENKLILQDTKEFSKKSFKLFLKFLDNNSESCEHKKISHLSEWKFKPESKILLLNIVSINDEIVSVDNEIGNIVNNENDEKAIDKDNKDIEIVGGNNTSKRNQCVEVHFNAKTDVMIQTNYPLTSIKGILLDAIALSINIDISSQPLSLTPSEELLFLSSQVKYWFYYYEITILSNPNNDKTIIAIGLATKNHSTNRLPGCDTHSVGFHSDEGRIFHNEKYTGSKYAEKWGEVNDVIGCGYVPKTGQVFFTMNGKNMGIAYTGLFYKWYPTIGSNGICGLKVNFGQKEFKYKEANGMSVAGVISQELSSIVNEFTKIDINP</sequence>
<dbReference type="InterPro" id="IPR044736">
    <property type="entry name" value="Gid1/RanBPM/SPLA_SPRY"/>
</dbReference>
<keyword evidence="1" id="KW-0472">Membrane</keyword>
<dbReference type="Gene3D" id="2.60.120.920">
    <property type="match status" value="1"/>
</dbReference>
<keyword evidence="4" id="KW-0430">Lectin</keyword>
<feature type="transmembrane region" description="Helical" evidence="1">
    <location>
        <begin position="132"/>
        <end position="153"/>
    </location>
</feature>
<dbReference type="SMART" id="SM00449">
    <property type="entry name" value="SPRY"/>
    <property type="match status" value="1"/>
</dbReference>
<dbReference type="CDD" id="cd12885">
    <property type="entry name" value="SPRY_RanBP_like"/>
    <property type="match status" value="1"/>
</dbReference>
<dbReference type="PROSITE" id="PS50188">
    <property type="entry name" value="B302_SPRY"/>
    <property type="match status" value="1"/>
</dbReference>
<reference evidence="4" key="2">
    <citation type="submission" date="2019-10" db="EMBL/GenBank/DDBJ databases">
        <title>Conservation and host-specific expression of non-tandemly repeated heterogenous ribosome RNA gene in arbuscular mycorrhizal fungi.</title>
        <authorList>
            <person name="Maeda T."/>
            <person name="Kobayashi Y."/>
            <person name="Nakagawa T."/>
            <person name="Ezawa T."/>
            <person name="Yamaguchi K."/>
            <person name="Bino T."/>
            <person name="Nishimoto Y."/>
            <person name="Shigenobu S."/>
            <person name="Kawaguchi M."/>
        </authorList>
    </citation>
    <scope>NUCLEOTIDE SEQUENCE</scope>
    <source>
        <strain evidence="4">HR1</strain>
    </source>
</reference>
<dbReference type="PANTHER" id="PTHR12864">
    <property type="entry name" value="RAN BINDING PROTEIN 9-RELATED"/>
    <property type="match status" value="1"/>
</dbReference>
<dbReference type="Proteomes" id="UP000247702">
    <property type="component" value="Unassembled WGS sequence"/>
</dbReference>
<proteinExistence type="predicted"/>
<evidence type="ECO:0000313" key="4">
    <source>
        <dbReference type="EMBL" id="GES85167.1"/>
    </source>
</evidence>
<dbReference type="Proteomes" id="UP000615446">
    <property type="component" value="Unassembled WGS sequence"/>
</dbReference>
<organism evidence="3 5">
    <name type="scientific">Rhizophagus clarus</name>
    <dbReference type="NCBI Taxonomy" id="94130"/>
    <lineage>
        <taxon>Eukaryota</taxon>
        <taxon>Fungi</taxon>
        <taxon>Fungi incertae sedis</taxon>
        <taxon>Mucoromycota</taxon>
        <taxon>Glomeromycotina</taxon>
        <taxon>Glomeromycetes</taxon>
        <taxon>Glomerales</taxon>
        <taxon>Glomeraceae</taxon>
        <taxon>Rhizophagus</taxon>
    </lineage>
</organism>
<evidence type="ECO:0000259" key="2">
    <source>
        <dbReference type="PROSITE" id="PS50188"/>
    </source>
</evidence>
<dbReference type="OrthoDB" id="258495at2759"/>
<feature type="transmembrane region" description="Helical" evidence="1">
    <location>
        <begin position="189"/>
        <end position="208"/>
    </location>
</feature>
<dbReference type="GO" id="GO:0030246">
    <property type="term" value="F:carbohydrate binding"/>
    <property type="evidence" value="ECO:0007669"/>
    <property type="project" value="UniProtKB-KW"/>
</dbReference>
<feature type="transmembrane region" description="Helical" evidence="1">
    <location>
        <begin position="105"/>
        <end position="125"/>
    </location>
</feature>
<dbReference type="STRING" id="94130.A0A2Z6RPC9"/>
<protein>
    <submittedName>
        <fullName evidence="4">Concanavalin A-like lectin/glucanase domain-containing protein</fullName>
    </submittedName>
</protein>
<keyword evidence="1" id="KW-1133">Transmembrane helix</keyword>
<reference evidence="3 5" key="1">
    <citation type="submission" date="2017-11" db="EMBL/GenBank/DDBJ databases">
        <title>The genome of Rhizophagus clarus HR1 reveals common genetic basis of auxotrophy among arbuscular mycorrhizal fungi.</title>
        <authorList>
            <person name="Kobayashi Y."/>
        </authorList>
    </citation>
    <scope>NUCLEOTIDE SEQUENCE [LARGE SCALE GENOMIC DNA]</scope>
    <source>
        <strain evidence="3 5">HR1</strain>
    </source>
</reference>
<feature type="transmembrane region" description="Helical" evidence="1">
    <location>
        <begin position="64"/>
        <end position="85"/>
    </location>
</feature>
<dbReference type="InterPro" id="IPR050618">
    <property type="entry name" value="Ubq-SigPath_Reg"/>
</dbReference>
<evidence type="ECO:0000256" key="1">
    <source>
        <dbReference type="SAM" id="Phobius"/>
    </source>
</evidence>
<keyword evidence="1" id="KW-0812">Transmembrane</keyword>
<accession>A0A2Z6RPC9</accession>
<dbReference type="InterPro" id="IPR001870">
    <property type="entry name" value="B30.2/SPRY"/>
</dbReference>
<gene>
    <name evidence="4" type="ORF">RCL2_001225400</name>
    <name evidence="3" type="ORF">RclHR1_03390005</name>
</gene>
<name>A0A2Z6RPC9_9GLOM</name>